<evidence type="ECO:0000313" key="3">
    <source>
        <dbReference type="Proteomes" id="UP000245956"/>
    </source>
</evidence>
<accession>A0A2U3E586</accession>
<feature type="region of interest" description="Disordered" evidence="1">
    <location>
        <begin position="1"/>
        <end position="57"/>
    </location>
</feature>
<gene>
    <name evidence="2" type="ORF">PCL_00597</name>
</gene>
<dbReference type="Proteomes" id="UP000245956">
    <property type="component" value="Unassembled WGS sequence"/>
</dbReference>
<protein>
    <submittedName>
        <fullName evidence="2">Uncharacterized protein</fullName>
    </submittedName>
</protein>
<dbReference type="AlphaFoldDB" id="A0A2U3E586"/>
<evidence type="ECO:0000256" key="1">
    <source>
        <dbReference type="SAM" id="MobiDB-lite"/>
    </source>
</evidence>
<comment type="caution">
    <text evidence="2">The sequence shown here is derived from an EMBL/GenBank/DDBJ whole genome shotgun (WGS) entry which is preliminary data.</text>
</comment>
<reference evidence="2 3" key="1">
    <citation type="journal article" date="2016" name="Front. Microbiol.">
        <title>Genome and transcriptome sequences reveal the specific parasitism of the nematophagous Purpureocillium lilacinum 36-1.</title>
        <authorList>
            <person name="Xie J."/>
            <person name="Li S."/>
            <person name="Mo C."/>
            <person name="Xiao X."/>
            <person name="Peng D."/>
            <person name="Wang G."/>
            <person name="Xiao Y."/>
        </authorList>
    </citation>
    <scope>NUCLEOTIDE SEQUENCE [LARGE SCALE GENOMIC DNA]</scope>
    <source>
        <strain evidence="2 3">36-1</strain>
    </source>
</reference>
<feature type="compositionally biased region" description="Low complexity" evidence="1">
    <location>
        <begin position="21"/>
        <end position="31"/>
    </location>
</feature>
<name>A0A2U3E586_PURLI</name>
<dbReference type="EMBL" id="LCWV01000011">
    <property type="protein sequence ID" value="PWI69685.1"/>
    <property type="molecule type" value="Genomic_DNA"/>
</dbReference>
<organism evidence="2 3">
    <name type="scientific">Purpureocillium lilacinum</name>
    <name type="common">Paecilomyces lilacinus</name>
    <dbReference type="NCBI Taxonomy" id="33203"/>
    <lineage>
        <taxon>Eukaryota</taxon>
        <taxon>Fungi</taxon>
        <taxon>Dikarya</taxon>
        <taxon>Ascomycota</taxon>
        <taxon>Pezizomycotina</taxon>
        <taxon>Sordariomycetes</taxon>
        <taxon>Hypocreomycetidae</taxon>
        <taxon>Hypocreales</taxon>
        <taxon>Ophiocordycipitaceae</taxon>
        <taxon>Purpureocillium</taxon>
    </lineage>
</organism>
<evidence type="ECO:0000313" key="2">
    <source>
        <dbReference type="EMBL" id="PWI69685.1"/>
    </source>
</evidence>
<proteinExistence type="predicted"/>
<sequence length="178" mass="19863">MTPPGHPGGLQDSGTARRPVRPAARTILRSSSSRRRSWAPLDSGIFPTTNGPREGPRKRTIYLLGHIAAPGYNSHPPPQLQETHPRIFLEATVLVCLPLDVFYSLTVCPHRFGVVDQDQSPLYRFCLLLSLLLRDRLPNLHAARPHPPASSTHERLPPDEQRLQRLDTHGTTKTVTRA</sequence>
<feature type="compositionally biased region" description="Basic and acidic residues" evidence="1">
    <location>
        <begin position="152"/>
        <end position="170"/>
    </location>
</feature>
<feature type="region of interest" description="Disordered" evidence="1">
    <location>
        <begin position="142"/>
        <end position="178"/>
    </location>
</feature>